<comment type="caution">
    <text evidence="1">The sequence shown here is derived from an EMBL/GenBank/DDBJ whole genome shotgun (WGS) entry which is preliminary data.</text>
</comment>
<sequence length="65" mass="6943">MQKGHPRHPIVENDVVIYAGATILGRITIGQGSTIGGNVWLTRSVPAGCNLTQANLLQQDDCSKK</sequence>
<name>A0A3M5VGX1_PSESX</name>
<dbReference type="Proteomes" id="UP000280395">
    <property type="component" value="Unassembled WGS sequence"/>
</dbReference>
<dbReference type="PANTHER" id="PTHR42811">
    <property type="entry name" value="SERINE ACETYLTRANSFERASE"/>
    <property type="match status" value="1"/>
</dbReference>
<dbReference type="EMBL" id="RBUA01000646">
    <property type="protein sequence ID" value="RMU57401.1"/>
    <property type="molecule type" value="Genomic_DNA"/>
</dbReference>
<proteinExistence type="predicted"/>
<accession>A0A3M5VGX1</accession>
<evidence type="ECO:0000313" key="2">
    <source>
        <dbReference type="Proteomes" id="UP000280395"/>
    </source>
</evidence>
<reference evidence="1 2" key="1">
    <citation type="submission" date="2018-08" db="EMBL/GenBank/DDBJ databases">
        <title>Recombination of ecologically and evolutionarily significant loci maintains genetic cohesion in the Pseudomonas syringae species complex.</title>
        <authorList>
            <person name="Dillon M."/>
            <person name="Thakur S."/>
            <person name="Almeida R.N.D."/>
            <person name="Weir B.S."/>
            <person name="Guttman D.S."/>
        </authorList>
    </citation>
    <scope>NUCLEOTIDE SEQUENCE [LARGE SCALE GENOMIC DNA]</scope>
    <source>
        <strain evidence="1 2">ICMP 14479</strain>
    </source>
</reference>
<evidence type="ECO:0008006" key="3">
    <source>
        <dbReference type="Google" id="ProtNLM"/>
    </source>
</evidence>
<protein>
    <recommendedName>
        <fullName evidence="3">Serine acetyltransferase</fullName>
    </recommendedName>
</protein>
<gene>
    <name evidence="1" type="ORF">ALP29_200409</name>
</gene>
<dbReference type="AlphaFoldDB" id="A0A3M5VGX1"/>
<dbReference type="Pfam" id="PF00132">
    <property type="entry name" value="Hexapep"/>
    <property type="match status" value="1"/>
</dbReference>
<dbReference type="Gene3D" id="2.160.10.10">
    <property type="entry name" value="Hexapeptide repeat proteins"/>
    <property type="match status" value="1"/>
</dbReference>
<organism evidence="1 2">
    <name type="scientific">Pseudomonas syringae pv. avii</name>
    <dbReference type="NCBI Taxonomy" id="663959"/>
    <lineage>
        <taxon>Bacteria</taxon>
        <taxon>Pseudomonadati</taxon>
        <taxon>Pseudomonadota</taxon>
        <taxon>Gammaproteobacteria</taxon>
        <taxon>Pseudomonadales</taxon>
        <taxon>Pseudomonadaceae</taxon>
        <taxon>Pseudomonas</taxon>
        <taxon>Pseudomonas syringae</taxon>
    </lineage>
</organism>
<evidence type="ECO:0000313" key="1">
    <source>
        <dbReference type="EMBL" id="RMU57401.1"/>
    </source>
</evidence>
<dbReference type="SUPFAM" id="SSF51161">
    <property type="entry name" value="Trimeric LpxA-like enzymes"/>
    <property type="match status" value="1"/>
</dbReference>
<dbReference type="InterPro" id="IPR011004">
    <property type="entry name" value="Trimer_LpxA-like_sf"/>
</dbReference>
<dbReference type="InterPro" id="IPR001451">
    <property type="entry name" value="Hexapep"/>
</dbReference>